<proteinExistence type="inferred from homology"/>
<dbReference type="InterPro" id="IPR004305">
    <property type="entry name" value="Thiaminase-2/PQQC"/>
</dbReference>
<dbReference type="KEGG" id="bid:Bind_1209"/>
<comment type="function">
    <text evidence="1">Catalyzes an amino-pyrimidine hydrolysis reaction at the C5' of the pyrimidine moiety of thiamine compounds, a reaction that is part of a thiamine salvage pathway.</text>
</comment>
<dbReference type="STRING" id="395963.Bind_1209"/>
<dbReference type="PANTHER" id="PTHR43198">
    <property type="entry name" value="BIFUNCTIONAL TH2 PROTEIN"/>
    <property type="match status" value="1"/>
</dbReference>
<comment type="catalytic activity">
    <reaction evidence="1">
        <text>4-amino-5-aminomethyl-2-methylpyrimidine + H2O = 4-amino-5-hydroxymethyl-2-methylpyrimidine + NH4(+)</text>
        <dbReference type="Rhea" id="RHEA:31799"/>
        <dbReference type="ChEBI" id="CHEBI:15377"/>
        <dbReference type="ChEBI" id="CHEBI:16892"/>
        <dbReference type="ChEBI" id="CHEBI:28938"/>
        <dbReference type="ChEBI" id="CHEBI:63416"/>
        <dbReference type="EC" id="3.5.99.2"/>
    </reaction>
</comment>
<sequence>MAFDHSSSLSFVEGTFFARLRAAAPDEWATYVDHPFVHAMADGTLDPARFRTFLIQDYLYLLNYARAYALAVYKSESLDEMRECADIVSAILNTEMTMHFSYCDGWGITRAEMEAQPAAPELMAYCGFILDRAQAGDLLDLLVALSACLVGYGEIGLRLTQSKTTVREGNPYYSWMCTYADTGYQDLVRVGLARLDTVAARRGGEARLPELTRLFATTVRMETAFWLAGQPPMVTGTN</sequence>
<evidence type="ECO:0000313" key="4">
    <source>
        <dbReference type="Proteomes" id="UP000001695"/>
    </source>
</evidence>
<evidence type="ECO:0000313" key="3">
    <source>
        <dbReference type="EMBL" id="ACB94851.1"/>
    </source>
</evidence>
<dbReference type="GO" id="GO:0009229">
    <property type="term" value="P:thiamine diphosphate biosynthetic process"/>
    <property type="evidence" value="ECO:0007669"/>
    <property type="project" value="UniProtKB-UniPathway"/>
</dbReference>
<dbReference type="OrthoDB" id="34166at2"/>
<dbReference type="Gene3D" id="1.20.910.10">
    <property type="entry name" value="Heme oxygenase-like"/>
    <property type="match status" value="1"/>
</dbReference>
<organism evidence="3 4">
    <name type="scientific">Beijerinckia indica subsp. indica (strain ATCC 9039 / DSM 1715 / NCIMB 8712)</name>
    <dbReference type="NCBI Taxonomy" id="395963"/>
    <lineage>
        <taxon>Bacteria</taxon>
        <taxon>Pseudomonadati</taxon>
        <taxon>Pseudomonadota</taxon>
        <taxon>Alphaproteobacteria</taxon>
        <taxon>Hyphomicrobiales</taxon>
        <taxon>Beijerinckiaceae</taxon>
        <taxon>Beijerinckia</taxon>
    </lineage>
</organism>
<dbReference type="AlphaFoldDB" id="B2IJ91"/>
<dbReference type="SUPFAM" id="SSF48613">
    <property type="entry name" value="Heme oxygenase-like"/>
    <property type="match status" value="1"/>
</dbReference>
<gene>
    <name evidence="3" type="ordered locus">Bind_1209</name>
</gene>
<dbReference type="NCBIfam" id="TIGR04306">
    <property type="entry name" value="salvage_TenA"/>
    <property type="match status" value="1"/>
</dbReference>
<keyword evidence="1" id="KW-0378">Hydrolase</keyword>
<dbReference type="RefSeq" id="WP_012384208.1">
    <property type="nucleotide sequence ID" value="NC_010581.1"/>
</dbReference>
<dbReference type="Proteomes" id="UP000001695">
    <property type="component" value="Chromosome"/>
</dbReference>
<reference evidence="4" key="1">
    <citation type="submission" date="2008-03" db="EMBL/GenBank/DDBJ databases">
        <title>Complete sequence of chromosome of Beijerinckia indica subsp. indica ATCC 9039.</title>
        <authorList>
            <consortium name="US DOE Joint Genome Institute"/>
            <person name="Copeland A."/>
            <person name="Lucas S."/>
            <person name="Lapidus A."/>
            <person name="Glavina del Rio T."/>
            <person name="Dalin E."/>
            <person name="Tice H."/>
            <person name="Bruce D."/>
            <person name="Goodwin L."/>
            <person name="Pitluck S."/>
            <person name="LaButti K."/>
            <person name="Schmutz J."/>
            <person name="Larimer F."/>
            <person name="Land M."/>
            <person name="Hauser L."/>
            <person name="Kyrpides N."/>
            <person name="Mikhailova N."/>
            <person name="Dunfield P.F."/>
            <person name="Dedysh S.N."/>
            <person name="Liesack W."/>
            <person name="Saw J.H."/>
            <person name="Alam M."/>
            <person name="Chen Y."/>
            <person name="Murrell J.C."/>
            <person name="Richardson P."/>
        </authorList>
    </citation>
    <scope>NUCLEOTIDE SEQUENCE [LARGE SCALE GENOMIC DNA]</scope>
    <source>
        <strain evidence="4">ATCC 9039 / DSM 1715 / NCIMB 8712</strain>
    </source>
</reference>
<dbReference type="InterPro" id="IPR027574">
    <property type="entry name" value="Thiaminase_II"/>
</dbReference>
<dbReference type="EC" id="3.5.99.2" evidence="1"/>
<keyword evidence="1" id="KW-0784">Thiamine biosynthesis</keyword>
<comment type="pathway">
    <text evidence="1">Cofactor biosynthesis; thiamine diphosphate biosynthesis.</text>
</comment>
<keyword evidence="4" id="KW-1185">Reference proteome</keyword>
<dbReference type="GO" id="GO:0005829">
    <property type="term" value="C:cytosol"/>
    <property type="evidence" value="ECO:0007669"/>
    <property type="project" value="TreeGrafter"/>
</dbReference>
<protein>
    <recommendedName>
        <fullName evidence="1">Aminopyrimidine aminohydrolase</fullName>
        <ecNumber evidence="1">3.5.99.2</ecNumber>
    </recommendedName>
</protein>
<dbReference type="GO" id="GO:0050334">
    <property type="term" value="F:thiaminase activity"/>
    <property type="evidence" value="ECO:0007669"/>
    <property type="project" value="UniProtKB-EC"/>
</dbReference>
<dbReference type="HOGENOM" id="CLU_077537_1_0_5"/>
<name>B2IJ91_BEII9</name>
<feature type="domain" description="Thiaminase-2/PQQC" evidence="2">
    <location>
        <begin position="27"/>
        <end position="226"/>
    </location>
</feature>
<reference evidence="3 4" key="2">
    <citation type="journal article" date="2010" name="J. Bacteriol.">
        <title>Complete genome sequence of Beijerinckia indica subsp. indica.</title>
        <authorList>
            <person name="Tamas I."/>
            <person name="Dedysh S.N."/>
            <person name="Liesack W."/>
            <person name="Stott M.B."/>
            <person name="Alam M."/>
            <person name="Murrell J.C."/>
            <person name="Dunfield P.F."/>
        </authorList>
    </citation>
    <scope>NUCLEOTIDE SEQUENCE [LARGE SCALE GENOMIC DNA]</scope>
    <source>
        <strain evidence="4">ATCC 9039 / DSM 1715 / NCIMB 8712</strain>
    </source>
</reference>
<dbReference type="EMBL" id="CP001016">
    <property type="protein sequence ID" value="ACB94851.1"/>
    <property type="molecule type" value="Genomic_DNA"/>
</dbReference>
<comment type="similarity">
    <text evidence="1">Belongs to the TenA family.</text>
</comment>
<dbReference type="eggNOG" id="COG0819">
    <property type="taxonomic scope" value="Bacteria"/>
</dbReference>
<evidence type="ECO:0000256" key="1">
    <source>
        <dbReference type="RuleBase" id="RU363093"/>
    </source>
</evidence>
<dbReference type="UniPathway" id="UPA00060"/>
<evidence type="ECO:0000259" key="2">
    <source>
        <dbReference type="Pfam" id="PF03070"/>
    </source>
</evidence>
<dbReference type="GO" id="GO:0009228">
    <property type="term" value="P:thiamine biosynthetic process"/>
    <property type="evidence" value="ECO:0007669"/>
    <property type="project" value="UniProtKB-KW"/>
</dbReference>
<dbReference type="InterPro" id="IPR050967">
    <property type="entry name" value="Thiamine_Salvage_TenA"/>
</dbReference>
<accession>B2IJ91</accession>
<comment type="catalytic activity">
    <reaction evidence="1">
        <text>thiamine + H2O = 5-(2-hydroxyethyl)-4-methylthiazole + 4-amino-5-hydroxymethyl-2-methylpyrimidine + H(+)</text>
        <dbReference type="Rhea" id="RHEA:17509"/>
        <dbReference type="ChEBI" id="CHEBI:15377"/>
        <dbReference type="ChEBI" id="CHEBI:15378"/>
        <dbReference type="ChEBI" id="CHEBI:16892"/>
        <dbReference type="ChEBI" id="CHEBI:17957"/>
        <dbReference type="ChEBI" id="CHEBI:18385"/>
        <dbReference type="EC" id="3.5.99.2"/>
    </reaction>
</comment>
<dbReference type="PANTHER" id="PTHR43198:SF2">
    <property type="entry name" value="SI:CH1073-67J19.1-RELATED"/>
    <property type="match status" value="1"/>
</dbReference>
<dbReference type="InterPro" id="IPR016084">
    <property type="entry name" value="Haem_Oase-like_multi-hlx"/>
</dbReference>
<dbReference type="Pfam" id="PF03070">
    <property type="entry name" value="TENA_THI-4"/>
    <property type="match status" value="1"/>
</dbReference>
<dbReference type="CDD" id="cd19367">
    <property type="entry name" value="TenA_C_ScTHI20-like"/>
    <property type="match status" value="1"/>
</dbReference>